<dbReference type="PRINTS" id="PR00943">
    <property type="entry name" value="CUATPASE"/>
</dbReference>
<keyword evidence="13" id="KW-0406">Ion transport</keyword>
<feature type="transmembrane region" description="Helical" evidence="15">
    <location>
        <begin position="453"/>
        <end position="476"/>
    </location>
</feature>
<comment type="subcellular location">
    <subcellularLocation>
        <location evidence="1">Cell membrane</location>
        <topology evidence="1">Multi-pass membrane protein</topology>
    </subcellularLocation>
</comment>
<dbReference type="CDD" id="cd02079">
    <property type="entry name" value="P-type_ATPase_HM"/>
    <property type="match status" value="1"/>
</dbReference>
<evidence type="ECO:0000256" key="1">
    <source>
        <dbReference type="ARBA" id="ARBA00004651"/>
    </source>
</evidence>
<dbReference type="InterPro" id="IPR036412">
    <property type="entry name" value="HAD-like_sf"/>
</dbReference>
<name>A0A841HIT7_9GAMM</name>
<feature type="transmembrane region" description="Helical" evidence="15">
    <location>
        <begin position="753"/>
        <end position="772"/>
    </location>
</feature>
<dbReference type="SUPFAM" id="SSF81665">
    <property type="entry name" value="Calcium ATPase, transmembrane domain M"/>
    <property type="match status" value="1"/>
</dbReference>
<dbReference type="RefSeq" id="WP_184329886.1">
    <property type="nucleotide sequence ID" value="NZ_JACHHZ010000001.1"/>
</dbReference>
<keyword evidence="10" id="KW-0460">Magnesium</keyword>
<dbReference type="PRINTS" id="PR00119">
    <property type="entry name" value="CATATPASE"/>
</dbReference>
<evidence type="ECO:0000256" key="13">
    <source>
        <dbReference type="ARBA" id="ARBA00023065"/>
    </source>
</evidence>
<dbReference type="Pfam" id="PF00403">
    <property type="entry name" value="HMA"/>
    <property type="match status" value="1"/>
</dbReference>
<dbReference type="InterPro" id="IPR059000">
    <property type="entry name" value="ATPase_P-type_domA"/>
</dbReference>
<feature type="transmembrane region" description="Helical" evidence="15">
    <location>
        <begin position="429"/>
        <end position="447"/>
    </location>
</feature>
<dbReference type="GO" id="GO:0005524">
    <property type="term" value="F:ATP binding"/>
    <property type="evidence" value="ECO:0007669"/>
    <property type="project" value="UniProtKB-UniRule"/>
</dbReference>
<dbReference type="PROSITE" id="PS50846">
    <property type="entry name" value="HMA_2"/>
    <property type="match status" value="1"/>
</dbReference>
<sequence length="822" mass="86732">MSATCFHCNEPLGTSKLTAIVGDRDEPVCCAGCRAVAELIAGAGFSQYYAVRSQAPSRPEAALLQADTWSAFENPAVAATITQRTGDTDAVTLGIDGLRCAACAWLIDKVVGALDGVQEVSTNLATGRVHVRWRNSRLSLAEVMRAIARAGYRPFPPGDLSIAEHQQSERRSSLRHLAVAAFGMMQVMMFAVASYSAELNGEIIDPELLSFFSLVSMLVATPVMFYTGMPILSGAVRSVRLRTISMDVPVASALVLAYGASVYSTLTGRLGDLYFDSVTMFIFFVTLGRFVQMSVRHRTTGITDALARQMPSVAHRIRDGVAESIPAASLALGDIVLVKRGEIVPADGALIDDEASVDESLLTGESLAVRRMRGAVITGGSLNVGHPFSMRLTAAPSQSVVAHIVALLERAQGQRPVISAAADRASRRFLIAVIVSAVATAAGWMIVDSSQAFGATLAVLVVACPCAFAIAMPAATSAGIAALARKGVLVSNPAALEALAAVDRAVVDKTGTLTHGRLRIARTHVAPGVDRIWCQTMAAALESSSEHPIAKAFRLESSDLPATNNVRVHAGLGIEGIVHGTQYRLGTRKFISLPIDVLPDPQPASTVVLLADEHRILAQFELQDELRSTAPACVNSLGNHGIATAILSGDRLSAVEAVGDSCGISERHAACSPEEKLERLRALQSQGHRVLAVGDGVNDAPLLGAADVSVAMGRGTALAHSSADMILMNEDLRALPAAIDFTRRVRRIVRQNLFWAAAYNFGSLPLAAFGLVPPWVAALGMSLSSILVIANATRLLPKRSAAERSRFSSSRGSSLPAQAYGS</sequence>
<dbReference type="GO" id="GO:0005886">
    <property type="term" value="C:plasma membrane"/>
    <property type="evidence" value="ECO:0007669"/>
    <property type="project" value="UniProtKB-SubCell"/>
</dbReference>
<evidence type="ECO:0000256" key="15">
    <source>
        <dbReference type="RuleBase" id="RU362081"/>
    </source>
</evidence>
<evidence type="ECO:0000256" key="4">
    <source>
        <dbReference type="ARBA" id="ARBA00022475"/>
    </source>
</evidence>
<dbReference type="Gene3D" id="3.30.70.100">
    <property type="match status" value="1"/>
</dbReference>
<dbReference type="GO" id="GO:0055070">
    <property type="term" value="P:copper ion homeostasis"/>
    <property type="evidence" value="ECO:0007669"/>
    <property type="project" value="TreeGrafter"/>
</dbReference>
<dbReference type="PROSITE" id="PS00154">
    <property type="entry name" value="ATPASE_E1_E2"/>
    <property type="match status" value="1"/>
</dbReference>
<dbReference type="InterPro" id="IPR021993">
    <property type="entry name" value="ATPase-cat-bd"/>
</dbReference>
<evidence type="ECO:0000259" key="16">
    <source>
        <dbReference type="PROSITE" id="PS50846"/>
    </source>
</evidence>
<dbReference type="CDD" id="cd00371">
    <property type="entry name" value="HMA"/>
    <property type="match status" value="1"/>
</dbReference>
<evidence type="ECO:0000256" key="8">
    <source>
        <dbReference type="ARBA" id="ARBA00022741"/>
    </source>
</evidence>
<dbReference type="InterPro" id="IPR044492">
    <property type="entry name" value="P_typ_ATPase_HD_dom"/>
</dbReference>
<dbReference type="Gene3D" id="3.40.1110.10">
    <property type="entry name" value="Calcium-transporting ATPase, cytoplasmic domain N"/>
    <property type="match status" value="1"/>
</dbReference>
<dbReference type="NCBIfam" id="TIGR01511">
    <property type="entry name" value="ATPase-IB1_Cu"/>
    <property type="match status" value="1"/>
</dbReference>
<dbReference type="SUPFAM" id="SSF81653">
    <property type="entry name" value="Calcium ATPase, transduction domain A"/>
    <property type="match status" value="1"/>
</dbReference>
<dbReference type="SFLD" id="SFLDF00027">
    <property type="entry name" value="p-type_atpase"/>
    <property type="match status" value="1"/>
</dbReference>
<dbReference type="AlphaFoldDB" id="A0A841HIT7"/>
<feature type="transmembrane region" description="Helical" evidence="15">
    <location>
        <begin position="244"/>
        <end position="261"/>
    </location>
</feature>
<keyword evidence="3" id="KW-0813">Transport</keyword>
<dbReference type="InterPro" id="IPR008250">
    <property type="entry name" value="ATPase_P-typ_transduc_dom_A_sf"/>
</dbReference>
<dbReference type="SUPFAM" id="SSF56784">
    <property type="entry name" value="HAD-like"/>
    <property type="match status" value="1"/>
</dbReference>
<evidence type="ECO:0000256" key="10">
    <source>
        <dbReference type="ARBA" id="ARBA00022842"/>
    </source>
</evidence>
<dbReference type="SFLD" id="SFLDG00002">
    <property type="entry name" value="C1.7:_P-type_atpase_like"/>
    <property type="match status" value="1"/>
</dbReference>
<evidence type="ECO:0000256" key="7">
    <source>
        <dbReference type="ARBA" id="ARBA00022723"/>
    </source>
</evidence>
<dbReference type="Proteomes" id="UP000588068">
    <property type="component" value="Unassembled WGS sequence"/>
</dbReference>
<gene>
    <name evidence="17" type="ORF">HNQ60_000984</name>
</gene>
<keyword evidence="6 15" id="KW-0812">Transmembrane</keyword>
<dbReference type="NCBIfam" id="TIGR01525">
    <property type="entry name" value="ATPase-IB_hvy"/>
    <property type="match status" value="1"/>
</dbReference>
<feature type="domain" description="HMA" evidence="16">
    <location>
        <begin position="89"/>
        <end position="155"/>
    </location>
</feature>
<dbReference type="SUPFAM" id="SSF55008">
    <property type="entry name" value="HMA, heavy metal-associated domain"/>
    <property type="match status" value="1"/>
</dbReference>
<dbReference type="GO" id="GO:0043682">
    <property type="term" value="F:P-type divalent copper transporter activity"/>
    <property type="evidence" value="ECO:0007669"/>
    <property type="project" value="TreeGrafter"/>
</dbReference>
<comment type="similarity">
    <text evidence="2 15">Belongs to the cation transport ATPase (P-type) (TC 3.A.3) family. Type IB subfamily.</text>
</comment>
<dbReference type="InterPro" id="IPR036163">
    <property type="entry name" value="HMA_dom_sf"/>
</dbReference>
<dbReference type="PANTHER" id="PTHR43520:SF5">
    <property type="entry name" value="CATION-TRANSPORTING P-TYPE ATPASE-RELATED"/>
    <property type="match status" value="1"/>
</dbReference>
<evidence type="ECO:0000256" key="9">
    <source>
        <dbReference type="ARBA" id="ARBA00022840"/>
    </source>
</evidence>
<evidence type="ECO:0000256" key="2">
    <source>
        <dbReference type="ARBA" id="ARBA00006024"/>
    </source>
</evidence>
<keyword evidence="14 15" id="KW-0472">Membrane</keyword>
<keyword evidence="7 15" id="KW-0479">Metal-binding</keyword>
<dbReference type="Gene3D" id="3.40.50.1000">
    <property type="entry name" value="HAD superfamily/HAD-like"/>
    <property type="match status" value="1"/>
</dbReference>
<dbReference type="NCBIfam" id="TIGR01494">
    <property type="entry name" value="ATPase_P-type"/>
    <property type="match status" value="1"/>
</dbReference>
<dbReference type="InterPro" id="IPR023214">
    <property type="entry name" value="HAD_sf"/>
</dbReference>
<protein>
    <submittedName>
        <fullName evidence="17">Cu2+-exporting ATPase</fullName>
    </submittedName>
</protein>
<dbReference type="Pfam" id="PF00702">
    <property type="entry name" value="Hydrolase"/>
    <property type="match status" value="1"/>
</dbReference>
<evidence type="ECO:0000256" key="5">
    <source>
        <dbReference type="ARBA" id="ARBA00022553"/>
    </source>
</evidence>
<keyword evidence="4 15" id="KW-1003">Cell membrane</keyword>
<evidence type="ECO:0000256" key="14">
    <source>
        <dbReference type="ARBA" id="ARBA00023136"/>
    </source>
</evidence>
<feature type="transmembrane region" description="Helical" evidence="15">
    <location>
        <begin position="778"/>
        <end position="796"/>
    </location>
</feature>
<dbReference type="Pfam" id="PF12156">
    <property type="entry name" value="ATPase-cat_bd"/>
    <property type="match status" value="1"/>
</dbReference>
<dbReference type="Pfam" id="PF00122">
    <property type="entry name" value="E1-E2_ATPase"/>
    <property type="match status" value="1"/>
</dbReference>
<dbReference type="GO" id="GO:0005507">
    <property type="term" value="F:copper ion binding"/>
    <property type="evidence" value="ECO:0007669"/>
    <property type="project" value="TreeGrafter"/>
</dbReference>
<reference evidence="17 18" key="1">
    <citation type="submission" date="2020-08" db="EMBL/GenBank/DDBJ databases">
        <title>Genomic Encyclopedia of Type Strains, Phase IV (KMG-IV): sequencing the most valuable type-strain genomes for metagenomic binning, comparative biology and taxonomic classification.</title>
        <authorList>
            <person name="Goeker M."/>
        </authorList>
    </citation>
    <scope>NUCLEOTIDE SEQUENCE [LARGE SCALE GENOMIC DNA]</scope>
    <source>
        <strain evidence="17 18">DSM 26723</strain>
    </source>
</reference>
<proteinExistence type="inferred from homology"/>
<dbReference type="InterPro" id="IPR023298">
    <property type="entry name" value="ATPase_P-typ_TM_dom_sf"/>
</dbReference>
<feature type="transmembrane region" description="Helical" evidence="15">
    <location>
        <begin position="177"/>
        <end position="197"/>
    </location>
</feature>
<dbReference type="InterPro" id="IPR006121">
    <property type="entry name" value="HMA_dom"/>
</dbReference>
<evidence type="ECO:0000313" key="17">
    <source>
        <dbReference type="EMBL" id="MBB6092138.1"/>
    </source>
</evidence>
<comment type="caution">
    <text evidence="17">The sequence shown here is derived from an EMBL/GenBank/DDBJ whole genome shotgun (WGS) entry which is preliminary data.</text>
</comment>
<accession>A0A841HIT7</accession>
<evidence type="ECO:0000256" key="11">
    <source>
        <dbReference type="ARBA" id="ARBA00022967"/>
    </source>
</evidence>
<organism evidence="17 18">
    <name type="scientific">Povalibacter uvarum</name>
    <dbReference type="NCBI Taxonomy" id="732238"/>
    <lineage>
        <taxon>Bacteria</taxon>
        <taxon>Pseudomonadati</taxon>
        <taxon>Pseudomonadota</taxon>
        <taxon>Gammaproteobacteria</taxon>
        <taxon>Steroidobacterales</taxon>
        <taxon>Steroidobacteraceae</taxon>
        <taxon>Povalibacter</taxon>
    </lineage>
</organism>
<dbReference type="GO" id="GO:0016887">
    <property type="term" value="F:ATP hydrolysis activity"/>
    <property type="evidence" value="ECO:0007669"/>
    <property type="project" value="InterPro"/>
</dbReference>
<feature type="transmembrane region" description="Helical" evidence="15">
    <location>
        <begin position="209"/>
        <end position="232"/>
    </location>
</feature>
<dbReference type="InterPro" id="IPR018303">
    <property type="entry name" value="ATPase_P-typ_P_site"/>
</dbReference>
<evidence type="ECO:0000313" key="18">
    <source>
        <dbReference type="Proteomes" id="UP000588068"/>
    </source>
</evidence>
<dbReference type="EMBL" id="JACHHZ010000001">
    <property type="protein sequence ID" value="MBB6092138.1"/>
    <property type="molecule type" value="Genomic_DNA"/>
</dbReference>
<keyword evidence="9 15" id="KW-0067">ATP-binding</keyword>
<dbReference type="Gene3D" id="2.70.150.10">
    <property type="entry name" value="Calcium-transporting ATPase, cytoplasmic transduction domain A"/>
    <property type="match status" value="1"/>
</dbReference>
<evidence type="ECO:0000256" key="3">
    <source>
        <dbReference type="ARBA" id="ARBA00022448"/>
    </source>
</evidence>
<keyword evidence="8 15" id="KW-0547">Nucleotide-binding</keyword>
<evidence type="ECO:0000256" key="6">
    <source>
        <dbReference type="ARBA" id="ARBA00022692"/>
    </source>
</evidence>
<dbReference type="PANTHER" id="PTHR43520">
    <property type="entry name" value="ATP7, ISOFORM B"/>
    <property type="match status" value="1"/>
</dbReference>
<dbReference type="InterPro" id="IPR027256">
    <property type="entry name" value="P-typ_ATPase_IB"/>
</dbReference>
<keyword evidence="18" id="KW-1185">Reference proteome</keyword>
<evidence type="ECO:0000256" key="12">
    <source>
        <dbReference type="ARBA" id="ARBA00022989"/>
    </source>
</evidence>
<dbReference type="NCBIfam" id="TIGR01512">
    <property type="entry name" value="ATPase-IB2_Cd"/>
    <property type="match status" value="1"/>
</dbReference>
<dbReference type="InterPro" id="IPR023299">
    <property type="entry name" value="ATPase_P-typ_cyto_dom_N"/>
</dbReference>
<dbReference type="SFLD" id="SFLDS00003">
    <property type="entry name" value="Haloacid_Dehalogenase"/>
    <property type="match status" value="1"/>
</dbReference>
<keyword evidence="11" id="KW-1278">Translocase</keyword>
<keyword evidence="5" id="KW-0597">Phosphoprotein</keyword>
<keyword evidence="12 15" id="KW-1133">Transmembrane helix</keyword>
<dbReference type="InterPro" id="IPR001757">
    <property type="entry name" value="P_typ_ATPase"/>
</dbReference>
<feature type="transmembrane region" description="Helical" evidence="15">
    <location>
        <begin position="273"/>
        <end position="291"/>
    </location>
</feature>